<evidence type="ECO:0000256" key="2">
    <source>
        <dbReference type="ARBA" id="ARBA00022490"/>
    </source>
</evidence>
<feature type="region of interest" description="Disordered" evidence="9">
    <location>
        <begin position="70"/>
        <end position="120"/>
    </location>
</feature>
<evidence type="ECO:0000256" key="3">
    <source>
        <dbReference type="ARBA" id="ARBA00022664"/>
    </source>
</evidence>
<evidence type="ECO:0000256" key="4">
    <source>
        <dbReference type="ARBA" id="ARBA00022741"/>
    </source>
</evidence>
<dbReference type="PROSITE" id="PS50103">
    <property type="entry name" value="ZF_C3H1"/>
    <property type="match status" value="1"/>
</dbReference>
<keyword evidence="8" id="KW-0479">Metal-binding</keyword>
<feature type="binding site" evidence="7">
    <location>
        <begin position="409"/>
        <end position="410"/>
    </location>
    <ligand>
        <name>ATP</name>
        <dbReference type="ChEBI" id="CHEBI:30616"/>
    </ligand>
</feature>
<reference evidence="11" key="1">
    <citation type="journal article" date="2023" name="Mol. Phylogenet. Evol.">
        <title>Genome-scale phylogeny and comparative genomics of the fungal order Sordariales.</title>
        <authorList>
            <person name="Hensen N."/>
            <person name="Bonometti L."/>
            <person name="Westerberg I."/>
            <person name="Brannstrom I.O."/>
            <person name="Guillou S."/>
            <person name="Cros-Aarteil S."/>
            <person name="Calhoun S."/>
            <person name="Haridas S."/>
            <person name="Kuo A."/>
            <person name="Mondo S."/>
            <person name="Pangilinan J."/>
            <person name="Riley R."/>
            <person name="LaButti K."/>
            <person name="Andreopoulos B."/>
            <person name="Lipzen A."/>
            <person name="Chen C."/>
            <person name="Yan M."/>
            <person name="Daum C."/>
            <person name="Ng V."/>
            <person name="Clum A."/>
            <person name="Steindorff A."/>
            <person name="Ohm R.A."/>
            <person name="Martin F."/>
            <person name="Silar P."/>
            <person name="Natvig D.O."/>
            <person name="Lalanne C."/>
            <person name="Gautier V."/>
            <person name="Ament-Velasquez S.L."/>
            <person name="Kruys A."/>
            <person name="Hutchinson M.I."/>
            <person name="Powell A.J."/>
            <person name="Barry K."/>
            <person name="Miller A.N."/>
            <person name="Grigoriev I.V."/>
            <person name="Debuchy R."/>
            <person name="Gladieux P."/>
            <person name="Hiltunen Thoren M."/>
            <person name="Johannesson H."/>
        </authorList>
    </citation>
    <scope>NUCLEOTIDE SEQUENCE</scope>
    <source>
        <strain evidence="11">SMH4131-1</strain>
    </source>
</reference>
<dbReference type="InterPro" id="IPR041332">
    <property type="entry name" value="Pan3_CK"/>
</dbReference>
<feature type="binding site" evidence="7">
    <location>
        <position position="300"/>
    </location>
    <ligand>
        <name>ATP</name>
        <dbReference type="ChEBI" id="CHEBI:30616"/>
    </ligand>
</feature>
<feature type="region of interest" description="Disordered" evidence="9">
    <location>
        <begin position="1"/>
        <end position="27"/>
    </location>
</feature>
<feature type="compositionally biased region" description="Polar residues" evidence="9">
    <location>
        <begin position="1"/>
        <end position="10"/>
    </location>
</feature>
<dbReference type="AlphaFoldDB" id="A0AAE0J5X0"/>
<dbReference type="PANTHER" id="PTHR12272:SF11">
    <property type="entry name" value="PAN2-PAN3 DEADENYLATION COMPLEX SUBUNIT PAN3"/>
    <property type="match status" value="1"/>
</dbReference>
<comment type="subunit">
    <text evidence="7">Homodimer. Forms a heterotrimer with a catalytic subunit PAN2 to form the poly(A)-nuclease (PAN) deadenylation complex. Interacts (via PAM-2 motif) with poly(A)-binding protein PAB1 (via PABC domain), conferring substrate specificity of the enzyme complex.</text>
</comment>
<feature type="compositionally biased region" description="Polar residues" evidence="9">
    <location>
        <begin position="70"/>
        <end position="99"/>
    </location>
</feature>
<comment type="function">
    <text evidence="7">Regulatory subunit of the poly(A)-nuclease (PAN) deadenylation complex, one of two cytoplasmic mRNA deadenylases involved in mRNA turnover. PAN specifically shortens poly(A) tails of RNA and the activity is stimulated by poly(A)-binding protein PAB1. PAN deadenylation is followed by rapid degradation of the shortened mRNA tails by the CCR4-NOT complex. Deadenylated mRNAs are then degraded by two alternative mechanisms, namely exosome-mediated 3'-5' exonucleolytic degradation, or deadenlyation-dependent mRNA decaping and subsequent 5'-3' exonucleolytic degradation by XRN1. May also be involved in post-transcriptional maturation of mRNA poly(A) tails. PAN3 acts as a positive regulator for PAN activity, recruiting the catalytic subunit PAN2 to mRNA via its interaction with RNA and with PAB1.</text>
</comment>
<dbReference type="GO" id="GO:0005524">
    <property type="term" value="F:ATP binding"/>
    <property type="evidence" value="ECO:0007669"/>
    <property type="project" value="UniProtKB-UniRule"/>
</dbReference>
<evidence type="ECO:0000313" key="12">
    <source>
        <dbReference type="Proteomes" id="UP001286456"/>
    </source>
</evidence>
<dbReference type="GO" id="GO:0008270">
    <property type="term" value="F:zinc ion binding"/>
    <property type="evidence" value="ECO:0007669"/>
    <property type="project" value="UniProtKB-KW"/>
</dbReference>
<reference evidence="11" key="2">
    <citation type="submission" date="2023-06" db="EMBL/GenBank/DDBJ databases">
        <authorList>
            <consortium name="Lawrence Berkeley National Laboratory"/>
            <person name="Haridas S."/>
            <person name="Hensen N."/>
            <person name="Bonometti L."/>
            <person name="Westerberg I."/>
            <person name="Brannstrom I.O."/>
            <person name="Guillou S."/>
            <person name="Cros-Aarteil S."/>
            <person name="Calhoun S."/>
            <person name="Kuo A."/>
            <person name="Mondo S."/>
            <person name="Pangilinan J."/>
            <person name="Riley R."/>
            <person name="Labutti K."/>
            <person name="Andreopoulos B."/>
            <person name="Lipzen A."/>
            <person name="Chen C."/>
            <person name="Yanf M."/>
            <person name="Daum C."/>
            <person name="Ng V."/>
            <person name="Clum A."/>
            <person name="Steindorff A."/>
            <person name="Ohm R."/>
            <person name="Martin F."/>
            <person name="Silar P."/>
            <person name="Natvig D."/>
            <person name="Lalanne C."/>
            <person name="Gautier V."/>
            <person name="Ament-Velasquez S.L."/>
            <person name="Kruys A."/>
            <person name="Hutchinson M.I."/>
            <person name="Powell A.J."/>
            <person name="Barry K."/>
            <person name="Miller A.N."/>
            <person name="Grigoriev I.V."/>
            <person name="Debuchy R."/>
            <person name="Gladieux P."/>
            <person name="Thoren M.H."/>
            <person name="Johannesson H."/>
        </authorList>
    </citation>
    <scope>NUCLEOTIDE SEQUENCE</scope>
    <source>
        <strain evidence="11">SMH4131-1</strain>
    </source>
</reference>
<sequence length="653" mass="73130">MASSRYNTVTDLRRQGAGGSPRAKGRENKETLCRNVLIYGHCRFEDQGCTFNHDPHKNSSPQADFASKKTFNVDSPSFTPSTTQPQSMAKKTTFSSQAASAAPFTPRGVGASSTLPHNSESSLFNPAAIREFTPQTQQNYENTGNGVAQDGGLYGDPFTMGSMSQTLPSASPFISYANDQNSLVSSGATYYQQHPPYATGPLLPPNYHLYQPADVYRGDLLPWQRGTYDFFIPAKLREHLQKKMFATQQVMPNSGLPQLDHWHSLFPLDTSHRKNATSFGYPSWIYKAFSTKTGRHYALRRLEGYRLTNENAILAVMKEWKSISNANIVSVLEAFTTREFGDSSLIFVYNFHPLAQTLQEHHFPTVHAPRGRAPIAVPENVLWSYITQIANALRAIHSANLAARCLELSKIIWTEKDRIRLAACSILDVAQYDLNPRPLEELQQEDLVKFGKIILALAAGTQLIHPVSVQSAIETMSAKYSVNLKEAVSWLLAPPALGETKSIENFISGIAVHVINFLDLSFQDSDEKEYQLCKELENGRIARNCMKLLAICERGDLAGMPEWSETGERYHLKLFRDYVFHQVNANGKPHLDIGHMVSCMTKLDAGIDEMVVLTSRDNENVFVVTYRELRKMFDRSFNEIAKYTKDGAPGSNY</sequence>
<dbReference type="Pfam" id="PF25586">
    <property type="entry name" value="zf-CCCH_PAN3"/>
    <property type="match status" value="1"/>
</dbReference>
<keyword evidence="6 7" id="KW-0175">Coiled coil</keyword>
<dbReference type="SUPFAM" id="SSF56112">
    <property type="entry name" value="Protein kinase-like (PK-like)"/>
    <property type="match status" value="1"/>
</dbReference>
<evidence type="ECO:0000313" key="11">
    <source>
        <dbReference type="EMBL" id="KAK3337494.1"/>
    </source>
</evidence>
<organism evidence="11 12">
    <name type="scientific">Cercophora scortea</name>
    <dbReference type="NCBI Taxonomy" id="314031"/>
    <lineage>
        <taxon>Eukaryota</taxon>
        <taxon>Fungi</taxon>
        <taxon>Dikarya</taxon>
        <taxon>Ascomycota</taxon>
        <taxon>Pezizomycotina</taxon>
        <taxon>Sordariomycetes</taxon>
        <taxon>Sordariomycetidae</taxon>
        <taxon>Sordariales</taxon>
        <taxon>Lasiosphaeriaceae</taxon>
        <taxon>Cercophora</taxon>
    </lineage>
</organism>
<keyword evidence="2 7" id="KW-0963">Cytoplasm</keyword>
<feature type="domain" description="C3H1-type" evidence="10">
    <location>
        <begin position="27"/>
        <end position="56"/>
    </location>
</feature>
<protein>
    <recommendedName>
        <fullName evidence="7">PAN2-PAN3 deadenylation complex subunit PAN3</fullName>
    </recommendedName>
    <alternativeName>
        <fullName evidence="7">PAB1P-dependent poly(A)-specific ribonuclease</fullName>
    </alternativeName>
    <alternativeName>
        <fullName evidence="7">Poly(A)-nuclease deadenylation complex subunit 3</fullName>
        <shortName evidence="7">PAN deadenylation complex subunit 3</shortName>
    </alternativeName>
</protein>
<name>A0AAE0J5X0_9PEZI</name>
<evidence type="ECO:0000256" key="9">
    <source>
        <dbReference type="SAM" id="MobiDB-lite"/>
    </source>
</evidence>
<dbReference type="GO" id="GO:0006397">
    <property type="term" value="P:mRNA processing"/>
    <property type="evidence" value="ECO:0007669"/>
    <property type="project" value="UniProtKB-KW"/>
</dbReference>
<comment type="domain">
    <text evidence="7">The pseudokinase domain, the coiled-coil (CC), and C-terminal knob domain (CK) form a structural unit (PKC) that forms an extensive high-affinity interaction surface for PAN2.</text>
</comment>
<comment type="similarity">
    <text evidence="7">Belongs to the protein kinase superfamily. PAN3 family.</text>
</comment>
<dbReference type="InterPro" id="IPR000571">
    <property type="entry name" value="Znf_CCCH"/>
</dbReference>
<comment type="domain">
    <text evidence="7">Contains a pseudokinase domain. The protein kinase domain is predicted to be catalytically inactive because some of the residues important for catalytic activity are substituted and it lacks the equivalent of the binding site for a peptide substrate. However, it has retained an ATP-binding site and ATP-binding is required for mRNA degradation, stimulating the activity of the PAN2 nuclease in vitro. The nucleotide-binding site is juxtaposed to the RNase active site of PAN2 in the complex and may actually bind nucleosides of a poly(A) RNA rather than ATP, feeding the poly(A)-tail to the active site of the deadenylase and thus increasing the efficiency with which this distributive enzyme degrades oligo(A) RNAs.</text>
</comment>
<gene>
    <name evidence="7" type="primary">PAN3</name>
    <name evidence="11" type="ORF">B0T19DRAFT_348683</name>
</gene>
<keyword evidence="3 7" id="KW-0507">mRNA processing</keyword>
<dbReference type="InterPro" id="IPR011009">
    <property type="entry name" value="Kinase-like_dom_sf"/>
</dbReference>
<dbReference type="Gene3D" id="1.10.510.10">
    <property type="entry name" value="Transferase(Phosphotransferase) domain 1"/>
    <property type="match status" value="1"/>
</dbReference>
<dbReference type="GO" id="GO:0008143">
    <property type="term" value="F:poly(A) binding"/>
    <property type="evidence" value="ECO:0007669"/>
    <property type="project" value="TreeGrafter"/>
</dbReference>
<evidence type="ECO:0000256" key="7">
    <source>
        <dbReference type="HAMAP-Rule" id="MF_03181"/>
    </source>
</evidence>
<evidence type="ECO:0000256" key="5">
    <source>
        <dbReference type="ARBA" id="ARBA00022840"/>
    </source>
</evidence>
<dbReference type="GO" id="GO:0031251">
    <property type="term" value="C:PAN complex"/>
    <property type="evidence" value="ECO:0007669"/>
    <property type="project" value="UniProtKB-UniRule"/>
</dbReference>
<dbReference type="GO" id="GO:0000289">
    <property type="term" value="P:nuclear-transcribed mRNA poly(A) tail shortening"/>
    <property type="evidence" value="ECO:0007669"/>
    <property type="project" value="UniProtKB-UniRule"/>
</dbReference>
<keyword evidence="4 7" id="KW-0547">Nucleotide-binding</keyword>
<keyword evidence="8" id="KW-0862">Zinc</keyword>
<keyword evidence="8" id="KW-0863">Zinc-finger</keyword>
<feature type="zinc finger region" description="C3H1-type" evidence="8">
    <location>
        <begin position="27"/>
        <end position="56"/>
    </location>
</feature>
<dbReference type="InterPro" id="IPR030844">
    <property type="entry name" value="PAN3"/>
</dbReference>
<accession>A0AAE0J5X0</accession>
<comment type="caution">
    <text evidence="7">Lacks conserved residue(s) required for the propagation of feature annotation.</text>
</comment>
<dbReference type="EMBL" id="JAUEPO010000001">
    <property type="protein sequence ID" value="KAK3337494.1"/>
    <property type="molecule type" value="Genomic_DNA"/>
</dbReference>
<dbReference type="Proteomes" id="UP001286456">
    <property type="component" value="Unassembled WGS sequence"/>
</dbReference>
<evidence type="ECO:0000259" key="10">
    <source>
        <dbReference type="PROSITE" id="PS50103"/>
    </source>
</evidence>
<keyword evidence="12" id="KW-1185">Reference proteome</keyword>
<dbReference type="Gene3D" id="1.20.5.5160">
    <property type="match status" value="1"/>
</dbReference>
<feature type="compositionally biased region" description="Polar residues" evidence="9">
    <location>
        <begin position="111"/>
        <end position="120"/>
    </location>
</feature>
<dbReference type="HAMAP" id="MF_03181">
    <property type="entry name" value="PAN3"/>
    <property type="match status" value="1"/>
</dbReference>
<feature type="region of interest" description="Knob domain" evidence="7">
    <location>
        <begin position="551"/>
        <end position="653"/>
    </location>
</feature>
<keyword evidence="5 7" id="KW-0067">ATP-binding</keyword>
<dbReference type="Gene3D" id="6.10.250.3160">
    <property type="match status" value="1"/>
</dbReference>
<comment type="domain">
    <text evidence="7">The N-terminal zinc finger binds to poly(A) RNA.</text>
</comment>
<comment type="subcellular location">
    <subcellularLocation>
        <location evidence="1 7">Cytoplasm</location>
    </subcellularLocation>
</comment>
<proteinExistence type="inferred from homology"/>
<dbReference type="Pfam" id="PF18101">
    <property type="entry name" value="Pan3_CK"/>
    <property type="match status" value="1"/>
</dbReference>
<feature type="coiled-coil region" evidence="7">
    <location>
        <begin position="512"/>
        <end position="550"/>
    </location>
</feature>
<evidence type="ECO:0000256" key="6">
    <source>
        <dbReference type="ARBA" id="ARBA00023054"/>
    </source>
</evidence>
<evidence type="ECO:0000256" key="8">
    <source>
        <dbReference type="PROSITE-ProRule" id="PRU00723"/>
    </source>
</evidence>
<dbReference type="GO" id="GO:0000932">
    <property type="term" value="C:P-body"/>
    <property type="evidence" value="ECO:0007669"/>
    <property type="project" value="TreeGrafter"/>
</dbReference>
<dbReference type="PANTHER" id="PTHR12272">
    <property type="entry name" value="DEADENYLATION COMPLEX SUBUNIT PAN3"/>
    <property type="match status" value="1"/>
</dbReference>
<evidence type="ECO:0000256" key="1">
    <source>
        <dbReference type="ARBA" id="ARBA00004496"/>
    </source>
</evidence>
<comment type="caution">
    <text evidence="11">The sequence shown here is derived from an EMBL/GenBank/DDBJ whole genome shotgun (WGS) entry which is preliminary data.</text>
</comment>
<dbReference type="Gene3D" id="1.10.287.3700">
    <property type="match status" value="1"/>
</dbReference>